<reference evidence="3 4" key="1">
    <citation type="submission" date="2019-10" db="EMBL/GenBank/DDBJ databases">
        <title>Complete genome sequence of Vibrio sp. strain THAF100, isolated from non-filtered water from the water column of tank 6 of a marine aquarium containing stony-coral fragments. Water maintained at 26 degree C.</title>
        <authorList>
            <person name="Ruckert C."/>
            <person name="Franco A."/>
            <person name="Kalinowski J."/>
            <person name="Glaeser S."/>
        </authorList>
    </citation>
    <scope>NUCLEOTIDE SEQUENCE [LARGE SCALE GENOMIC DNA]</scope>
    <source>
        <strain evidence="3 4">THAF100</strain>
        <plasmid evidence="4">pthaf100_a</plasmid>
    </source>
</reference>
<keyword evidence="4" id="KW-1185">Reference proteome</keyword>
<evidence type="ECO:0000313" key="4">
    <source>
        <dbReference type="Proteomes" id="UP000326936"/>
    </source>
</evidence>
<dbReference type="EMBL" id="CP045351">
    <property type="protein sequence ID" value="QFT27683.1"/>
    <property type="molecule type" value="Genomic_DNA"/>
</dbReference>
<accession>A0A5P9CNX7</accession>
<dbReference type="Pfam" id="PF08327">
    <property type="entry name" value="AHSA1"/>
    <property type="match status" value="1"/>
</dbReference>
<dbReference type="CDD" id="cd07814">
    <property type="entry name" value="SRPBCC_CalC_Aha1-like"/>
    <property type="match status" value="1"/>
</dbReference>
<dbReference type="Proteomes" id="UP000326936">
    <property type="component" value="Plasmid pTHAF100_a"/>
</dbReference>
<geneLocation type="plasmid" evidence="4">
    <name>pthaf100_a</name>
</geneLocation>
<dbReference type="KEGG" id="vaq:FIV01_14950"/>
<evidence type="ECO:0000256" key="1">
    <source>
        <dbReference type="ARBA" id="ARBA00006817"/>
    </source>
</evidence>
<proteinExistence type="inferred from homology"/>
<dbReference type="SUPFAM" id="SSF55961">
    <property type="entry name" value="Bet v1-like"/>
    <property type="match status" value="1"/>
</dbReference>
<protein>
    <recommendedName>
        <fullName evidence="2">Activator of Hsp90 ATPase homologue 1/2-like C-terminal domain-containing protein</fullName>
    </recommendedName>
</protein>
<sequence>MLTRTYQVEVLATPEVVWQVLTEKALYEQWAKAFSPHSQFEGEWKEGSNICFFDPDFGGTRAIIDKIDTNREIQYTHVAISNPENVKDIDSDTAQKWIGTKEHYQIIPNQESVTLKVMIDTHPDFVDMLDDGWKRAFPLIKVISEQQGR</sequence>
<dbReference type="InterPro" id="IPR013538">
    <property type="entry name" value="ASHA1/2-like_C"/>
</dbReference>
<name>A0A5P9CNX7_9VIBR</name>
<dbReference type="AlphaFoldDB" id="A0A5P9CNX7"/>
<dbReference type="Gene3D" id="3.30.530.20">
    <property type="match status" value="1"/>
</dbReference>
<dbReference type="InterPro" id="IPR023393">
    <property type="entry name" value="START-like_dom_sf"/>
</dbReference>
<dbReference type="RefSeq" id="WP_152431781.1">
    <property type="nucleotide sequence ID" value="NZ_CBCSDK010000012.1"/>
</dbReference>
<evidence type="ECO:0000313" key="3">
    <source>
        <dbReference type="EMBL" id="QFT27683.1"/>
    </source>
</evidence>
<organism evidence="3 4">
    <name type="scientific">Vibrio aquimaris</name>
    <dbReference type="NCBI Taxonomy" id="2587862"/>
    <lineage>
        <taxon>Bacteria</taxon>
        <taxon>Pseudomonadati</taxon>
        <taxon>Pseudomonadota</taxon>
        <taxon>Gammaproteobacteria</taxon>
        <taxon>Vibrionales</taxon>
        <taxon>Vibrionaceae</taxon>
        <taxon>Vibrio</taxon>
    </lineage>
</organism>
<comment type="similarity">
    <text evidence="1">Belongs to the AHA1 family.</text>
</comment>
<dbReference type="OrthoDB" id="6388102at2"/>
<feature type="domain" description="Activator of Hsp90 ATPase homologue 1/2-like C-terminal" evidence="2">
    <location>
        <begin position="12"/>
        <end position="84"/>
    </location>
</feature>
<keyword evidence="3" id="KW-0614">Plasmid</keyword>
<evidence type="ECO:0000259" key="2">
    <source>
        <dbReference type="Pfam" id="PF08327"/>
    </source>
</evidence>
<gene>
    <name evidence="3" type="ORF">FIV01_14950</name>
</gene>